<feature type="chain" id="PRO_5004219748" evidence="2">
    <location>
        <begin position="25"/>
        <end position="224"/>
    </location>
</feature>
<dbReference type="EMBL" id="CP000112">
    <property type="protein sequence ID" value="ABB38753.1"/>
    <property type="molecule type" value="Genomic_DNA"/>
</dbReference>
<evidence type="ECO:0000256" key="1">
    <source>
        <dbReference type="ARBA" id="ARBA00022729"/>
    </source>
</evidence>
<dbReference type="PANTHER" id="PTHR35869:SF1">
    <property type="entry name" value="OUTER-MEMBRANE LIPOPROTEIN CARRIER PROTEIN"/>
    <property type="match status" value="1"/>
</dbReference>
<dbReference type="Pfam" id="PF03548">
    <property type="entry name" value="LolA"/>
    <property type="match status" value="1"/>
</dbReference>
<accession>Q30ZZ3</accession>
<keyword evidence="4" id="KW-1185">Reference proteome</keyword>
<dbReference type="AlphaFoldDB" id="Q30ZZ3"/>
<keyword evidence="3" id="KW-0449">Lipoprotein</keyword>
<dbReference type="KEGG" id="dde:Dde_1956"/>
<dbReference type="Proteomes" id="UP000002710">
    <property type="component" value="Chromosome"/>
</dbReference>
<dbReference type="InterPro" id="IPR029046">
    <property type="entry name" value="LolA/LolB/LppX"/>
</dbReference>
<keyword evidence="1 2" id="KW-0732">Signal</keyword>
<evidence type="ECO:0000313" key="4">
    <source>
        <dbReference type="Proteomes" id="UP000002710"/>
    </source>
</evidence>
<sequence length="224" mass="25522">MHKQHILTIVFFIAALALTGQAAAAPDAVAALEKKVRSYTSFKADFVQTLTHRQSGTTETRQGSIIFRKPDSLRWETVHPSRELIVVTDSAVWNYIPDEEVAYKYPLDILKDSDTIMRFITGRANLDSDFEIEVEEEQGSTRIHLYPYHPQQTLTEAVLWVDTQSGELKKVAVTDFYGNENMLEFSDMQFDIESGTDSFRFSPPAGTDIEDRTSDKVMEKKLFQ</sequence>
<name>Q30ZZ3_OLEA2</name>
<dbReference type="RefSeq" id="WP_011367869.1">
    <property type="nucleotide sequence ID" value="NC_007519.1"/>
</dbReference>
<dbReference type="CDD" id="cd16325">
    <property type="entry name" value="LolA"/>
    <property type="match status" value="1"/>
</dbReference>
<dbReference type="InterPro" id="IPR004564">
    <property type="entry name" value="OM_lipoprot_carrier_LolA-like"/>
</dbReference>
<proteinExistence type="predicted"/>
<feature type="signal peptide" evidence="2">
    <location>
        <begin position="1"/>
        <end position="24"/>
    </location>
</feature>
<dbReference type="eggNOG" id="COG2834">
    <property type="taxonomic scope" value="Bacteria"/>
</dbReference>
<reference evidence="3 4" key="1">
    <citation type="journal article" date="2011" name="J. Bacteriol.">
        <title>Complete genome sequence and updated annotation of Desulfovibrio alaskensis G20.</title>
        <authorList>
            <person name="Hauser L.J."/>
            <person name="Land M.L."/>
            <person name="Brown S.D."/>
            <person name="Larimer F."/>
            <person name="Keller K.L."/>
            <person name="Rapp-Giles B.J."/>
            <person name="Price M.N."/>
            <person name="Lin M."/>
            <person name="Bruce D.C."/>
            <person name="Detter J.C."/>
            <person name="Tapia R."/>
            <person name="Han C.S."/>
            <person name="Goodwin L.A."/>
            <person name="Cheng J.F."/>
            <person name="Pitluck S."/>
            <person name="Copeland A."/>
            <person name="Lucas S."/>
            <person name="Nolan M."/>
            <person name="Lapidus A.L."/>
            <person name="Palumbo A.V."/>
            <person name="Wall J.D."/>
        </authorList>
    </citation>
    <scope>NUCLEOTIDE SEQUENCE [LARGE SCALE GENOMIC DNA]</scope>
    <source>
        <strain evidence="4">ATCC BAA 1058 / DSM 17464 / G20</strain>
    </source>
</reference>
<evidence type="ECO:0000256" key="2">
    <source>
        <dbReference type="SAM" id="SignalP"/>
    </source>
</evidence>
<gene>
    <name evidence="3" type="ordered locus">Dde_1956</name>
</gene>
<organism evidence="3 4">
    <name type="scientific">Oleidesulfovibrio alaskensis (strain ATCC BAA-1058 / DSM 17464 / G20)</name>
    <name type="common">Desulfovibrio alaskensis</name>
    <dbReference type="NCBI Taxonomy" id="207559"/>
    <lineage>
        <taxon>Bacteria</taxon>
        <taxon>Pseudomonadati</taxon>
        <taxon>Thermodesulfobacteriota</taxon>
        <taxon>Desulfovibrionia</taxon>
        <taxon>Desulfovibrionales</taxon>
        <taxon>Desulfovibrionaceae</taxon>
        <taxon>Oleidesulfovibrio</taxon>
    </lineage>
</organism>
<dbReference type="SUPFAM" id="SSF89392">
    <property type="entry name" value="Prokaryotic lipoproteins and lipoprotein localization factors"/>
    <property type="match status" value="1"/>
</dbReference>
<evidence type="ECO:0000313" key="3">
    <source>
        <dbReference type="EMBL" id="ABB38753.1"/>
    </source>
</evidence>
<dbReference type="PANTHER" id="PTHR35869">
    <property type="entry name" value="OUTER-MEMBRANE LIPOPROTEIN CARRIER PROTEIN"/>
    <property type="match status" value="1"/>
</dbReference>
<protein>
    <submittedName>
        <fullName evidence="3">Outer membrane lipoprotein carrier protein LolA</fullName>
    </submittedName>
</protein>
<dbReference type="Gene3D" id="2.50.20.10">
    <property type="entry name" value="Lipoprotein localisation LolA/LolB/LppX"/>
    <property type="match status" value="1"/>
</dbReference>
<dbReference type="STRING" id="207559.Dde_1956"/>
<dbReference type="HOGENOM" id="CLU_087560_2_1_7"/>